<dbReference type="CDD" id="cd00051">
    <property type="entry name" value="EFh"/>
    <property type="match status" value="1"/>
</dbReference>
<dbReference type="Gene3D" id="1.10.238.10">
    <property type="entry name" value="EF-hand"/>
    <property type="match status" value="3"/>
</dbReference>
<dbReference type="Pfam" id="PF13202">
    <property type="entry name" value="EF-hand_5"/>
    <property type="match status" value="3"/>
</dbReference>
<dbReference type="Proteomes" id="UP001575181">
    <property type="component" value="Unassembled WGS sequence"/>
</dbReference>
<feature type="chain" id="PRO_5047459043" evidence="2">
    <location>
        <begin position="29"/>
        <end position="155"/>
    </location>
</feature>
<gene>
    <name evidence="4" type="ORF">ACERLL_15310</name>
</gene>
<dbReference type="Pfam" id="PF00036">
    <property type="entry name" value="EF-hand_1"/>
    <property type="match status" value="1"/>
</dbReference>
<dbReference type="PROSITE" id="PS51257">
    <property type="entry name" value="PROKAR_LIPOPROTEIN"/>
    <property type="match status" value="1"/>
</dbReference>
<dbReference type="RefSeq" id="WP_373656973.1">
    <property type="nucleotide sequence ID" value="NZ_JBGUAW010000011.1"/>
</dbReference>
<feature type="compositionally biased region" description="Basic and acidic residues" evidence="1">
    <location>
        <begin position="42"/>
        <end position="53"/>
    </location>
</feature>
<protein>
    <submittedName>
        <fullName evidence="4">EF-hand domain-containing protein</fullName>
    </submittedName>
</protein>
<reference evidence="4 5" key="1">
    <citation type="submission" date="2024-08" db="EMBL/GenBank/DDBJ databases">
        <title>Whole-genome sequencing of halo(alkali)philic microorganisms from hypersaline lakes.</title>
        <authorList>
            <person name="Sorokin D.Y."/>
            <person name="Merkel A.Y."/>
            <person name="Messina E."/>
            <person name="Yakimov M."/>
        </authorList>
    </citation>
    <scope>NUCLEOTIDE SEQUENCE [LARGE SCALE GENOMIC DNA]</scope>
    <source>
        <strain evidence="4 5">Cl-TMA</strain>
    </source>
</reference>
<name>A0ABV4U179_9GAMM</name>
<dbReference type="PROSITE" id="PS50222">
    <property type="entry name" value="EF_HAND_2"/>
    <property type="match status" value="2"/>
</dbReference>
<organism evidence="4 5">
    <name type="scientific">Thiohalorhabdus methylotrophus</name>
    <dbReference type="NCBI Taxonomy" id="3242694"/>
    <lineage>
        <taxon>Bacteria</taxon>
        <taxon>Pseudomonadati</taxon>
        <taxon>Pseudomonadota</taxon>
        <taxon>Gammaproteobacteria</taxon>
        <taxon>Thiohalorhabdales</taxon>
        <taxon>Thiohalorhabdaceae</taxon>
        <taxon>Thiohalorhabdus</taxon>
    </lineage>
</organism>
<feature type="region of interest" description="Disordered" evidence="1">
    <location>
        <begin position="34"/>
        <end position="53"/>
    </location>
</feature>
<evidence type="ECO:0000313" key="5">
    <source>
        <dbReference type="Proteomes" id="UP001575181"/>
    </source>
</evidence>
<feature type="domain" description="EF-hand" evidence="3">
    <location>
        <begin position="45"/>
        <end position="70"/>
    </location>
</feature>
<evidence type="ECO:0000256" key="1">
    <source>
        <dbReference type="SAM" id="MobiDB-lite"/>
    </source>
</evidence>
<dbReference type="InterPro" id="IPR011992">
    <property type="entry name" value="EF-hand-dom_pair"/>
</dbReference>
<dbReference type="SMART" id="SM00054">
    <property type="entry name" value="EFh"/>
    <property type="match status" value="3"/>
</dbReference>
<feature type="domain" description="EF-hand" evidence="3">
    <location>
        <begin position="115"/>
        <end position="150"/>
    </location>
</feature>
<sequence>MQRKTKLGMALGVTLVAGTLLASGVVLAGGSCKGGGPGRGPDPLERFDTNGDGKLTTEELRDFRTERLHKFDKNGDGHLGLDEFEGAWLAGMETRMVRRFQHFDRDGSGEVTEEEYLRPVTRMMRHLDRDGDGTVTREELRKMHRYHGGPRRGHH</sequence>
<comment type="caution">
    <text evidence="4">The sequence shown here is derived from an EMBL/GenBank/DDBJ whole genome shotgun (WGS) entry which is preliminary data.</text>
</comment>
<dbReference type="PROSITE" id="PS00018">
    <property type="entry name" value="EF_HAND_1"/>
    <property type="match status" value="2"/>
</dbReference>
<accession>A0ABV4U179</accession>
<dbReference type="SUPFAM" id="SSF47473">
    <property type="entry name" value="EF-hand"/>
    <property type="match status" value="1"/>
</dbReference>
<evidence type="ECO:0000259" key="3">
    <source>
        <dbReference type="PROSITE" id="PS50222"/>
    </source>
</evidence>
<evidence type="ECO:0000313" key="4">
    <source>
        <dbReference type="EMBL" id="MFA9462186.1"/>
    </source>
</evidence>
<keyword evidence="2" id="KW-0732">Signal</keyword>
<proteinExistence type="predicted"/>
<dbReference type="EMBL" id="JBGUAW010000011">
    <property type="protein sequence ID" value="MFA9462186.1"/>
    <property type="molecule type" value="Genomic_DNA"/>
</dbReference>
<dbReference type="InterPro" id="IPR002048">
    <property type="entry name" value="EF_hand_dom"/>
</dbReference>
<evidence type="ECO:0000256" key="2">
    <source>
        <dbReference type="SAM" id="SignalP"/>
    </source>
</evidence>
<feature type="signal peptide" evidence="2">
    <location>
        <begin position="1"/>
        <end position="28"/>
    </location>
</feature>
<keyword evidence="5" id="KW-1185">Reference proteome</keyword>
<dbReference type="InterPro" id="IPR018247">
    <property type="entry name" value="EF_Hand_1_Ca_BS"/>
</dbReference>